<dbReference type="InterPro" id="IPR011009">
    <property type="entry name" value="Kinase-like_dom_sf"/>
</dbReference>
<protein>
    <recommendedName>
        <fullName evidence="4">Protein kinase domain-containing protein</fullName>
    </recommendedName>
</protein>
<accession>A0A2G9UDN5</accession>
<dbReference type="SUPFAM" id="SSF56112">
    <property type="entry name" value="Protein kinase-like (PK-like)"/>
    <property type="match status" value="1"/>
</dbReference>
<feature type="compositionally biased region" description="Basic and acidic residues" evidence="1">
    <location>
        <begin position="71"/>
        <end position="84"/>
    </location>
</feature>
<dbReference type="OrthoDB" id="5979581at2759"/>
<sequence>MGEDDNPVAKFSHGKRFGEWVIVKKLDEGGFGHVYKVESTKRKGQAAALKAEPNDVEGGSAIKLEKHRPRESKANRATTEDGRAGRRRQAIGLTLNWSNTKIVRNEWTHASSFTLGGAVLLDTDRNVISTVVDLSPWTTAYAHGRQWKDQRLLGSSWTRRCESTYSTLRTAHTLLRVRDLDRVLGVYVGDVTPTTSSLANTSEDQLPVATCATETCAECSASVTRSLYL</sequence>
<dbReference type="Gene3D" id="3.30.200.20">
    <property type="entry name" value="Phosphorylase Kinase, domain 1"/>
    <property type="match status" value="1"/>
</dbReference>
<feature type="region of interest" description="Disordered" evidence="1">
    <location>
        <begin position="42"/>
        <end position="85"/>
    </location>
</feature>
<dbReference type="Proteomes" id="UP000230423">
    <property type="component" value="Unassembled WGS sequence"/>
</dbReference>
<evidence type="ECO:0008006" key="4">
    <source>
        <dbReference type="Google" id="ProtNLM"/>
    </source>
</evidence>
<dbReference type="EMBL" id="KZ347506">
    <property type="protein sequence ID" value="PIO67590.1"/>
    <property type="molecule type" value="Genomic_DNA"/>
</dbReference>
<gene>
    <name evidence="2" type="ORF">TELCIR_10654</name>
</gene>
<evidence type="ECO:0000313" key="3">
    <source>
        <dbReference type="Proteomes" id="UP000230423"/>
    </source>
</evidence>
<keyword evidence="3" id="KW-1185">Reference proteome</keyword>
<organism evidence="2 3">
    <name type="scientific">Teladorsagia circumcincta</name>
    <name type="common">Brown stomach worm</name>
    <name type="synonym">Ostertagia circumcincta</name>
    <dbReference type="NCBI Taxonomy" id="45464"/>
    <lineage>
        <taxon>Eukaryota</taxon>
        <taxon>Metazoa</taxon>
        <taxon>Ecdysozoa</taxon>
        <taxon>Nematoda</taxon>
        <taxon>Chromadorea</taxon>
        <taxon>Rhabditida</taxon>
        <taxon>Rhabditina</taxon>
        <taxon>Rhabditomorpha</taxon>
        <taxon>Strongyloidea</taxon>
        <taxon>Trichostrongylidae</taxon>
        <taxon>Teladorsagia</taxon>
    </lineage>
</organism>
<proteinExistence type="predicted"/>
<reference evidence="2 3" key="1">
    <citation type="submission" date="2015-09" db="EMBL/GenBank/DDBJ databases">
        <title>Draft genome of the parasitic nematode Teladorsagia circumcincta isolate WARC Sus (inbred).</title>
        <authorList>
            <person name="Mitreva M."/>
        </authorList>
    </citation>
    <scope>NUCLEOTIDE SEQUENCE [LARGE SCALE GENOMIC DNA]</scope>
    <source>
        <strain evidence="2 3">S</strain>
    </source>
</reference>
<dbReference type="AlphaFoldDB" id="A0A2G9UDN5"/>
<name>A0A2G9UDN5_TELCI</name>
<evidence type="ECO:0000256" key="1">
    <source>
        <dbReference type="SAM" id="MobiDB-lite"/>
    </source>
</evidence>
<evidence type="ECO:0000313" key="2">
    <source>
        <dbReference type="EMBL" id="PIO67590.1"/>
    </source>
</evidence>